<dbReference type="Pfam" id="PF22895">
    <property type="entry name" value="DUF7024"/>
    <property type="match status" value="1"/>
</dbReference>
<evidence type="ECO:0000256" key="3">
    <source>
        <dbReference type="ARBA" id="ARBA00022692"/>
    </source>
</evidence>
<dbReference type="InterPro" id="IPR054288">
    <property type="entry name" value="DUF7024"/>
</dbReference>
<keyword evidence="3 6" id="KW-0812">Transmembrane</keyword>
<evidence type="ECO:0000256" key="5">
    <source>
        <dbReference type="ARBA" id="ARBA00023136"/>
    </source>
</evidence>
<dbReference type="Pfam" id="PF00884">
    <property type="entry name" value="Sulfatase"/>
    <property type="match status" value="1"/>
</dbReference>
<evidence type="ECO:0000256" key="6">
    <source>
        <dbReference type="SAM" id="Phobius"/>
    </source>
</evidence>
<dbReference type="GO" id="GO:0005886">
    <property type="term" value="C:plasma membrane"/>
    <property type="evidence" value="ECO:0007669"/>
    <property type="project" value="UniProtKB-SubCell"/>
</dbReference>
<feature type="domain" description="Sulfatase N-terminal" evidence="7">
    <location>
        <begin position="168"/>
        <end position="451"/>
    </location>
</feature>
<feature type="transmembrane region" description="Helical" evidence="6">
    <location>
        <begin position="6"/>
        <end position="23"/>
    </location>
</feature>
<dbReference type="InterPro" id="IPR000917">
    <property type="entry name" value="Sulfatase_N"/>
</dbReference>
<dbReference type="EMBL" id="QGAL01000003">
    <property type="protein sequence ID" value="TKK18820.1"/>
    <property type="molecule type" value="Genomic_DNA"/>
</dbReference>
<name>A0AB38P3I5_9ENTR</name>
<feature type="transmembrane region" description="Helical" evidence="6">
    <location>
        <begin position="30"/>
        <end position="56"/>
    </location>
</feature>
<sequence length="778" mass="86940">MESFSLLMLSACCIFCATAVYRYKSQQNAYISVFIFVLTVVSVLLDGFWVVCQYFTGDGVNESVLYTLTTTMEGGEINDYIFPSILAILFCVVTIIVIHRILFHGDSGKKQSWTYAFLATCCSVLALLISPAFSQISRNTLLAEKIDGSDFNEYFINEISQIEKPKFNLVYIYGESLERTYFNNDVFPDLLPDLNMFREKSMDFSDTLQMPATDFTIAGIVASQCGLPLFKPTAFNGQNTASSFYPESHCLGDILSASGYETYFYQGANLHFADKDAFFKVHGIKHVWGLTESGLQDNFDVQNNWGLYDNVVLDKAWSKFSELSASGQRFALFTLTVDTHPPKGYISPGCSKKNYQIDGRSVEALSAVLCSQEDIARFVERIQSSPWARNTIIVLSSDHLAMPSTAVSVDYLNKLERRDLFFVLGPQVKPGVKAQPRTTLDNGATVLDLLGGGTKIGLGRSSASEKSLAESVPDFKNKLYAWGDSIRNLWGTPNHIDRFTVNTREKTFSFSGRTYPLPIVIDIKKDQVLPVIDDASQDISLRQSLAYLSEGEKFIWVDKCFHPGTVWMNSLVLSEAWCVTQGRAGGNIVVKKIDGEKYDGKVNIDDTPTNNARYQREQALLKVNPEDIRYTSDTFKFAQDGRPDFIENMMGIGRQEPWGRWSDALTSPMVMLLYKSPFPQKFDVEIEAKAYGKNINTPIAITIGDQTQYAKFGENPTRVTLHYTGDMYSRLITLTPPEPTLSREGSILGQSFTSPVRKLGIGLVEIKIVPVAGTAERK</sequence>
<comment type="subcellular location">
    <subcellularLocation>
        <location evidence="1">Cell membrane</location>
        <topology evidence="1">Multi-pass membrane protein</topology>
    </subcellularLocation>
</comment>
<organism evidence="9 10">
    <name type="scientific">Enterobacter cancerogenus</name>
    <dbReference type="NCBI Taxonomy" id="69218"/>
    <lineage>
        <taxon>Bacteria</taxon>
        <taxon>Pseudomonadati</taxon>
        <taxon>Pseudomonadota</taxon>
        <taxon>Gammaproteobacteria</taxon>
        <taxon>Enterobacterales</taxon>
        <taxon>Enterobacteriaceae</taxon>
        <taxon>Enterobacter</taxon>
        <taxon>Enterobacter cloacae complex</taxon>
    </lineage>
</organism>
<gene>
    <name evidence="9" type="ORF">EcCFBP13530_10750</name>
</gene>
<reference evidence="9 10" key="1">
    <citation type="journal article" date="2019" name="Sci. Rep.">
        <title>Differences in resource use lead to coexistence of seed-transmitted microbial populations.</title>
        <authorList>
            <person name="Torres-Cortes G."/>
            <person name="Garcia B.J."/>
            <person name="Compant S."/>
            <person name="Rezki S."/>
            <person name="Jones P."/>
            <person name="Preveaux A."/>
            <person name="Briand M."/>
            <person name="Roulet A."/>
            <person name="Bouchez O."/>
            <person name="Jacobson D."/>
            <person name="Barret M."/>
        </authorList>
    </citation>
    <scope>NUCLEOTIDE SEQUENCE [LARGE SCALE GENOMIC DNA]</scope>
    <source>
        <strain evidence="9 10">CFBP13530</strain>
    </source>
</reference>
<evidence type="ECO:0000259" key="7">
    <source>
        <dbReference type="Pfam" id="PF00884"/>
    </source>
</evidence>
<evidence type="ECO:0000256" key="2">
    <source>
        <dbReference type="ARBA" id="ARBA00022475"/>
    </source>
</evidence>
<keyword evidence="2" id="KW-1003">Cell membrane</keyword>
<evidence type="ECO:0000256" key="4">
    <source>
        <dbReference type="ARBA" id="ARBA00022989"/>
    </source>
</evidence>
<evidence type="ECO:0000313" key="9">
    <source>
        <dbReference type="EMBL" id="TKK18820.1"/>
    </source>
</evidence>
<evidence type="ECO:0000313" key="10">
    <source>
        <dbReference type="Proteomes" id="UP000306327"/>
    </source>
</evidence>
<evidence type="ECO:0000259" key="8">
    <source>
        <dbReference type="Pfam" id="PF22895"/>
    </source>
</evidence>
<feature type="transmembrane region" description="Helical" evidence="6">
    <location>
        <begin position="115"/>
        <end position="133"/>
    </location>
</feature>
<dbReference type="RefSeq" id="WP_137272598.1">
    <property type="nucleotide sequence ID" value="NZ_QGAL01000003.1"/>
</dbReference>
<dbReference type="AlphaFoldDB" id="A0AB38P3I5"/>
<protein>
    <submittedName>
        <fullName evidence="9">Phosphatidylglycerol--membrane-oligosaccharide glycerophosphotransferase</fullName>
    </submittedName>
</protein>
<dbReference type="PANTHER" id="PTHR47371">
    <property type="entry name" value="LIPOTEICHOIC ACID SYNTHASE"/>
    <property type="match status" value="1"/>
</dbReference>
<feature type="transmembrane region" description="Helical" evidence="6">
    <location>
        <begin position="80"/>
        <end position="103"/>
    </location>
</feature>
<feature type="domain" description="DUF7024" evidence="8">
    <location>
        <begin position="622"/>
        <end position="770"/>
    </location>
</feature>
<keyword evidence="5 6" id="KW-0472">Membrane</keyword>
<comment type="caution">
    <text evidence="9">The sequence shown here is derived from an EMBL/GenBank/DDBJ whole genome shotgun (WGS) entry which is preliminary data.</text>
</comment>
<keyword evidence="4 6" id="KW-1133">Transmembrane helix</keyword>
<dbReference type="Gene3D" id="3.40.720.10">
    <property type="entry name" value="Alkaline Phosphatase, subunit A"/>
    <property type="match status" value="1"/>
</dbReference>
<dbReference type="SUPFAM" id="SSF53649">
    <property type="entry name" value="Alkaline phosphatase-like"/>
    <property type="match status" value="1"/>
</dbReference>
<accession>A0AB38P3I5</accession>
<dbReference type="CDD" id="cd16015">
    <property type="entry name" value="LTA_synthase"/>
    <property type="match status" value="1"/>
</dbReference>
<dbReference type="PANTHER" id="PTHR47371:SF3">
    <property type="entry name" value="PHOSPHOGLYCEROL TRANSFERASE I"/>
    <property type="match status" value="1"/>
</dbReference>
<evidence type="ECO:0000256" key="1">
    <source>
        <dbReference type="ARBA" id="ARBA00004651"/>
    </source>
</evidence>
<dbReference type="InterPro" id="IPR017850">
    <property type="entry name" value="Alkaline_phosphatase_core_sf"/>
</dbReference>
<dbReference type="Proteomes" id="UP000306327">
    <property type="component" value="Unassembled WGS sequence"/>
</dbReference>
<dbReference type="NCBIfam" id="NF003000">
    <property type="entry name" value="PRK03776.1"/>
    <property type="match status" value="1"/>
</dbReference>
<proteinExistence type="predicted"/>
<dbReference type="InterPro" id="IPR050448">
    <property type="entry name" value="OpgB/LTA_synthase_biosynth"/>
</dbReference>